<evidence type="ECO:0000313" key="2">
    <source>
        <dbReference type="Proteomes" id="UP000244037"/>
    </source>
</evidence>
<dbReference type="AlphaFoldDB" id="A0A8E2VI60"/>
<sequence length="195" mass="20939">MAHPPDPLLIAAFTLRQKTSGALVQSPYSLAQTAYDFMGEMWAADLTLTHVDMRGNARIEAWLASLRGTFGTFEMAPPDYEGPYGVMSANPTVAASANARARTLAITVPSGSAAGPGDYLTIAGHLHLVIEAGTPDLAQAQTLSLWPRLRAPVSSGMSVEMQEPYGTWRRASAEVSFDCSQDRIRSRTLSLIEAL</sequence>
<dbReference type="OrthoDB" id="7875882at2"/>
<keyword evidence="2" id="KW-1185">Reference proteome</keyword>
<evidence type="ECO:0000313" key="1">
    <source>
        <dbReference type="EMBL" id="PTW45697.1"/>
    </source>
</evidence>
<comment type="caution">
    <text evidence="1">The sequence shown here is derived from an EMBL/GenBank/DDBJ whole genome shotgun (WGS) entry which is preliminary data.</text>
</comment>
<reference evidence="1 2" key="1">
    <citation type="submission" date="2018-04" db="EMBL/GenBank/DDBJ databases">
        <title>Genomic Encyclopedia of Archaeal and Bacterial Type Strains, Phase II (KMG-II): from individual species to whole genera.</title>
        <authorList>
            <person name="Goeker M."/>
        </authorList>
    </citation>
    <scope>NUCLEOTIDE SEQUENCE [LARGE SCALE GENOMIC DNA]</scope>
    <source>
        <strain evidence="1 2">DSM 19783</strain>
    </source>
</reference>
<dbReference type="Proteomes" id="UP000244037">
    <property type="component" value="Unassembled WGS sequence"/>
</dbReference>
<proteinExistence type="predicted"/>
<accession>A0A8E2VI60</accession>
<protein>
    <submittedName>
        <fullName evidence="1">Uncharacterized protein</fullName>
    </submittedName>
</protein>
<dbReference type="RefSeq" id="WP_108028148.1">
    <property type="nucleotide sequence ID" value="NZ_QAYC01000013.1"/>
</dbReference>
<gene>
    <name evidence="1" type="ORF">C8N38_11398</name>
</gene>
<name>A0A8E2VI60_9RHOB</name>
<organism evidence="1 2">
    <name type="scientific">Rhodovulum kholense</name>
    <dbReference type="NCBI Taxonomy" id="453584"/>
    <lineage>
        <taxon>Bacteria</taxon>
        <taxon>Pseudomonadati</taxon>
        <taxon>Pseudomonadota</taxon>
        <taxon>Alphaproteobacteria</taxon>
        <taxon>Rhodobacterales</taxon>
        <taxon>Paracoccaceae</taxon>
        <taxon>Rhodovulum</taxon>
    </lineage>
</organism>
<dbReference type="EMBL" id="QAYC01000013">
    <property type="protein sequence ID" value="PTW45697.1"/>
    <property type="molecule type" value="Genomic_DNA"/>
</dbReference>